<keyword evidence="9" id="KW-0418">Kinase</keyword>
<evidence type="ECO:0000256" key="2">
    <source>
        <dbReference type="ARBA" id="ARBA00010794"/>
    </source>
</evidence>
<accession>A0A383WPF4</accession>
<keyword evidence="3" id="KW-0150">Chloroplast</keyword>
<evidence type="ECO:0000313" key="20">
    <source>
        <dbReference type="Proteomes" id="UP000256970"/>
    </source>
</evidence>
<feature type="region of interest" description="Disordered" evidence="17">
    <location>
        <begin position="20"/>
        <end position="40"/>
    </location>
</feature>
<evidence type="ECO:0000256" key="11">
    <source>
        <dbReference type="ARBA" id="ARBA00022946"/>
    </source>
</evidence>
<keyword evidence="20" id="KW-1185">Reference proteome</keyword>
<proteinExistence type="inferred from homology"/>
<sequence>MQDSSSSSSAAGGCNFISPSNLSSSSSNSSSSDAPAGSPQQAVDLGELYADALQLCRVLAAAAPLPLVCNNPGCVNMSGLSETVAASMACTGCRCRYCSAACQATDWERHKPACKRMVAAGQSCGRRAARV</sequence>
<evidence type="ECO:0000256" key="16">
    <source>
        <dbReference type="ARBA" id="ARBA00048889"/>
    </source>
</evidence>
<dbReference type="Proteomes" id="UP000256970">
    <property type="component" value="Unassembled WGS sequence"/>
</dbReference>
<evidence type="ECO:0000256" key="9">
    <source>
        <dbReference type="ARBA" id="ARBA00022777"/>
    </source>
</evidence>
<gene>
    <name evidence="19" type="ORF">BQ4739_LOCUS19337</name>
</gene>
<evidence type="ECO:0000256" key="6">
    <source>
        <dbReference type="ARBA" id="ARBA00022692"/>
    </source>
</evidence>
<keyword evidence="11" id="KW-0809">Transit peptide</keyword>
<evidence type="ECO:0000256" key="7">
    <source>
        <dbReference type="ARBA" id="ARBA00022723"/>
    </source>
</evidence>
<dbReference type="GO" id="GO:0009507">
    <property type="term" value="C:chloroplast"/>
    <property type="evidence" value="ECO:0007669"/>
    <property type="project" value="UniProtKB-SubCell"/>
</dbReference>
<comment type="pathway">
    <text evidence="14">Cofactor biosynthesis; tocopherol biosynthesis.</text>
</comment>
<evidence type="ECO:0000256" key="12">
    <source>
        <dbReference type="ARBA" id="ARBA00022989"/>
    </source>
</evidence>
<evidence type="ECO:0000256" key="13">
    <source>
        <dbReference type="ARBA" id="ARBA00023136"/>
    </source>
</evidence>
<dbReference type="InterPro" id="IPR039606">
    <property type="entry name" value="Phytol/farnesol_kinase"/>
</dbReference>
<dbReference type="AlphaFoldDB" id="A0A383WPF4"/>
<dbReference type="GO" id="GO:0010276">
    <property type="term" value="F:phytol kinase activity"/>
    <property type="evidence" value="ECO:0007669"/>
    <property type="project" value="UniProtKB-EC"/>
</dbReference>
<keyword evidence="6" id="KW-0812">Transmembrane</keyword>
<dbReference type="PANTHER" id="PTHR32523">
    <property type="entry name" value="PHYTOL KINASE 1, CHLOROPLASTIC"/>
    <property type="match status" value="1"/>
</dbReference>
<keyword evidence="8" id="KW-0863">Zinc-finger</keyword>
<evidence type="ECO:0000256" key="1">
    <source>
        <dbReference type="ARBA" id="ARBA00004508"/>
    </source>
</evidence>
<dbReference type="EC" id="2.7.1.182" evidence="15"/>
<evidence type="ECO:0000256" key="3">
    <source>
        <dbReference type="ARBA" id="ARBA00022528"/>
    </source>
</evidence>
<dbReference type="Pfam" id="PF01753">
    <property type="entry name" value="zf-MYND"/>
    <property type="match status" value="1"/>
</dbReference>
<evidence type="ECO:0000313" key="19">
    <source>
        <dbReference type="EMBL" id="SZX79044.1"/>
    </source>
</evidence>
<dbReference type="SUPFAM" id="SSF144232">
    <property type="entry name" value="HIT/MYND zinc finger-like"/>
    <property type="match status" value="1"/>
</dbReference>
<feature type="domain" description="MYND-type" evidence="18">
    <location>
        <begin position="85"/>
        <end position="114"/>
    </location>
</feature>
<name>A0A383WPF4_TETOB</name>
<evidence type="ECO:0000256" key="5">
    <source>
        <dbReference type="ARBA" id="ARBA00022679"/>
    </source>
</evidence>
<dbReference type="EMBL" id="FNXT01001350">
    <property type="protein sequence ID" value="SZX79044.1"/>
    <property type="molecule type" value="Genomic_DNA"/>
</dbReference>
<evidence type="ECO:0000256" key="8">
    <source>
        <dbReference type="ARBA" id="ARBA00022771"/>
    </source>
</evidence>
<keyword evidence="10" id="KW-0862">Zinc</keyword>
<dbReference type="GO" id="GO:0016020">
    <property type="term" value="C:membrane"/>
    <property type="evidence" value="ECO:0007669"/>
    <property type="project" value="UniProtKB-SubCell"/>
</dbReference>
<keyword evidence="7" id="KW-0479">Metal-binding</keyword>
<comment type="catalytic activity">
    <reaction evidence="16">
        <text>phytol + CTP = phytyl phosphate + CDP + H(+)</text>
        <dbReference type="Rhea" id="RHEA:38055"/>
        <dbReference type="ChEBI" id="CHEBI:15378"/>
        <dbReference type="ChEBI" id="CHEBI:17327"/>
        <dbReference type="ChEBI" id="CHEBI:37563"/>
        <dbReference type="ChEBI" id="CHEBI:58069"/>
        <dbReference type="ChEBI" id="CHEBI:75483"/>
        <dbReference type="EC" id="2.7.1.182"/>
    </reaction>
</comment>
<evidence type="ECO:0000256" key="10">
    <source>
        <dbReference type="ARBA" id="ARBA00022833"/>
    </source>
</evidence>
<keyword evidence="4" id="KW-0934">Plastid</keyword>
<keyword evidence="12" id="KW-1133">Transmembrane helix</keyword>
<protein>
    <recommendedName>
        <fullName evidence="15">phytol kinase</fullName>
        <ecNumber evidence="15">2.7.1.182</ecNumber>
    </recommendedName>
</protein>
<keyword evidence="13" id="KW-0472">Membrane</keyword>
<evidence type="ECO:0000256" key="14">
    <source>
        <dbReference type="ARBA" id="ARBA00024015"/>
    </source>
</evidence>
<comment type="subcellular location">
    <subcellularLocation>
        <location evidence="1">Plastid</location>
        <location evidence="1">Chloroplast membrane</location>
        <topology evidence="1">Multi-pass membrane protein</topology>
    </subcellularLocation>
</comment>
<feature type="compositionally biased region" description="Low complexity" evidence="17">
    <location>
        <begin position="20"/>
        <end position="32"/>
    </location>
</feature>
<evidence type="ECO:0000259" key="18">
    <source>
        <dbReference type="Pfam" id="PF01753"/>
    </source>
</evidence>
<dbReference type="Gene3D" id="6.10.140.2220">
    <property type="match status" value="1"/>
</dbReference>
<reference evidence="19 20" key="1">
    <citation type="submission" date="2016-10" db="EMBL/GenBank/DDBJ databases">
        <authorList>
            <person name="Cai Z."/>
        </authorList>
    </citation>
    <scope>NUCLEOTIDE SEQUENCE [LARGE SCALE GENOMIC DNA]</scope>
</reference>
<evidence type="ECO:0000256" key="17">
    <source>
        <dbReference type="SAM" id="MobiDB-lite"/>
    </source>
</evidence>
<dbReference type="InterPro" id="IPR002893">
    <property type="entry name" value="Znf_MYND"/>
</dbReference>
<organism evidence="19 20">
    <name type="scientific">Tetradesmus obliquus</name>
    <name type="common">Green alga</name>
    <name type="synonym">Acutodesmus obliquus</name>
    <dbReference type="NCBI Taxonomy" id="3088"/>
    <lineage>
        <taxon>Eukaryota</taxon>
        <taxon>Viridiplantae</taxon>
        <taxon>Chlorophyta</taxon>
        <taxon>core chlorophytes</taxon>
        <taxon>Chlorophyceae</taxon>
        <taxon>CS clade</taxon>
        <taxon>Sphaeropleales</taxon>
        <taxon>Scenedesmaceae</taxon>
        <taxon>Tetradesmus</taxon>
    </lineage>
</organism>
<dbReference type="GO" id="GO:0008270">
    <property type="term" value="F:zinc ion binding"/>
    <property type="evidence" value="ECO:0007669"/>
    <property type="project" value="UniProtKB-KW"/>
</dbReference>
<keyword evidence="5" id="KW-0808">Transferase</keyword>
<evidence type="ECO:0000256" key="4">
    <source>
        <dbReference type="ARBA" id="ARBA00022640"/>
    </source>
</evidence>
<dbReference type="STRING" id="3088.A0A383WPF4"/>
<comment type="similarity">
    <text evidence="2">Belongs to the polyprenol kinase family.</text>
</comment>
<dbReference type="PANTHER" id="PTHR32523:SF8">
    <property type="entry name" value="DOLICHOL KINASE"/>
    <property type="match status" value="1"/>
</dbReference>
<evidence type="ECO:0000256" key="15">
    <source>
        <dbReference type="ARBA" id="ARBA00039024"/>
    </source>
</evidence>